<keyword evidence="10" id="KW-0106">Calcium</keyword>
<dbReference type="GeneID" id="103177466"/>
<feature type="signal peptide" evidence="14">
    <location>
        <begin position="1"/>
        <end position="29"/>
    </location>
</feature>
<dbReference type="InterPro" id="IPR000152">
    <property type="entry name" value="EGF-type_Asp/Asn_hydroxyl_site"/>
</dbReference>
<evidence type="ECO:0000256" key="9">
    <source>
        <dbReference type="ARBA" id="ARBA00022782"/>
    </source>
</evidence>
<evidence type="ECO:0000256" key="4">
    <source>
        <dbReference type="ARBA" id="ARBA00022525"/>
    </source>
</evidence>
<dbReference type="FunFam" id="2.10.25.10:FF:000476">
    <property type="entry name" value="nephronectin isoform X1"/>
    <property type="match status" value="1"/>
</dbReference>
<dbReference type="PANTHER" id="PTHR24050:SF24">
    <property type="entry name" value="EPIDERMAL GROWTH FACTOR-LIKE PROTEIN 6"/>
    <property type="match status" value="1"/>
</dbReference>
<dbReference type="PROSITE" id="PS50026">
    <property type="entry name" value="EGF_3"/>
    <property type="match status" value="3"/>
</dbReference>
<dbReference type="AlphaFoldDB" id="A0A4W3HZP0"/>
<evidence type="ECO:0000256" key="2">
    <source>
        <dbReference type="ARBA" id="ARBA00009738"/>
    </source>
</evidence>
<comment type="subcellular location">
    <subcellularLocation>
        <location evidence="1">Secreted</location>
        <location evidence="1">Extracellular space</location>
        <location evidence="1">Extracellular matrix</location>
    </subcellularLocation>
</comment>
<keyword evidence="6 13" id="KW-0245">EGF-like domain</keyword>
<evidence type="ECO:0000256" key="8">
    <source>
        <dbReference type="ARBA" id="ARBA00022737"/>
    </source>
</evidence>
<dbReference type="Pfam" id="PF07645">
    <property type="entry name" value="EGF_CA"/>
    <property type="match status" value="2"/>
</dbReference>
<reference evidence="18" key="1">
    <citation type="journal article" date="2006" name="Science">
        <title>Ancient noncoding elements conserved in the human genome.</title>
        <authorList>
            <person name="Venkatesh B."/>
            <person name="Kirkness E.F."/>
            <person name="Loh Y.H."/>
            <person name="Halpern A.L."/>
            <person name="Lee A.P."/>
            <person name="Johnson J."/>
            <person name="Dandona N."/>
            <person name="Viswanathan L.D."/>
            <person name="Tay A."/>
            <person name="Venter J.C."/>
            <person name="Strausberg R.L."/>
            <person name="Brenner S."/>
        </authorList>
    </citation>
    <scope>NUCLEOTIDE SEQUENCE [LARGE SCALE GENOMIC DNA]</scope>
</reference>
<sequence length="566" mass="63126">MHMESLIVNLNRKMLWICLLAFADLAVSGKTQINSFRDRRQTGIQPGVCRYGSRLECCYGWKRNAKGQCEAICEHGCKHGECIGSNKCKCYPGFTGKTCNQDFNECGLKPRPCEHRCMNTHGSYKCYCLNGYMLMPDGTCANSRSCAMANCQYGCEDVKGEIRCLCPSSGLQLGPDRKTCIDIDECSNGKVLCPALRRCVNTFGSYFCKCQSGYELKYINSKYECIDVDECTTNMHTCSIHADCHNTQGAFKCKCKPGYRGSGFQCSVKPFLQGPFDGELGSTDDTINAVPEFPYIEGPVILGGNRDEIKKILASRNNGRDSEVIKNAIPHPVPTPPSRDRLQPFDYEDGVYIGNYDEKEYEVTFDGSEEEDENYIDSEELSPRGDVFVRRKNEAAALGPLLVKKEIPAAETYTEDVLVDCSFNQGVCEWIQDTGDNFDWNVADRSNGVGHYMAVPALLGQNNGVGRLRLLLGDLAPRKSFCLIFHYRLVGERVGKLRVLFNNQDSSIWETSRNNKEGWKVGRVTISAKNSSQAQRNIAFEAERGMSRTGEIGLDNVFLTSGSCQE</sequence>
<dbReference type="FunFam" id="2.10.25.10:FF:000038">
    <property type="entry name" value="Fibrillin 2"/>
    <property type="match status" value="1"/>
</dbReference>
<dbReference type="CDD" id="cd06263">
    <property type="entry name" value="MAM"/>
    <property type="match status" value="1"/>
</dbReference>
<dbReference type="PANTHER" id="PTHR24050">
    <property type="entry name" value="PA14 DOMAIN-CONTAINING PROTEIN"/>
    <property type="match status" value="1"/>
</dbReference>
<feature type="domain" description="EGF-like" evidence="15">
    <location>
        <begin position="227"/>
        <end position="265"/>
    </location>
</feature>
<name>A0A4W3HZP0_CALMI</name>
<dbReference type="FunFam" id="2.10.25.10:FF:000187">
    <property type="entry name" value="nephronectin isoform X1"/>
    <property type="match status" value="1"/>
</dbReference>
<evidence type="ECO:0000259" key="15">
    <source>
        <dbReference type="PROSITE" id="PS50026"/>
    </source>
</evidence>
<dbReference type="SUPFAM" id="SSF49899">
    <property type="entry name" value="Concanavalin A-like lectins/glucanases"/>
    <property type="match status" value="1"/>
</dbReference>
<dbReference type="InterPro" id="IPR000742">
    <property type="entry name" value="EGF"/>
</dbReference>
<evidence type="ECO:0000256" key="6">
    <source>
        <dbReference type="ARBA" id="ARBA00022536"/>
    </source>
</evidence>
<evidence type="ECO:0000256" key="13">
    <source>
        <dbReference type="PROSITE-ProRule" id="PRU00076"/>
    </source>
</evidence>
<evidence type="ECO:0000313" key="18">
    <source>
        <dbReference type="Proteomes" id="UP000314986"/>
    </source>
</evidence>
<dbReference type="SMART" id="SM00137">
    <property type="entry name" value="MAM"/>
    <property type="match status" value="1"/>
</dbReference>
<feature type="domain" description="EGF-like" evidence="15">
    <location>
        <begin position="102"/>
        <end position="141"/>
    </location>
</feature>
<evidence type="ECO:0000313" key="17">
    <source>
        <dbReference type="Ensembl" id="ENSCMIP00000021876.1"/>
    </source>
</evidence>
<dbReference type="GO" id="GO:0005509">
    <property type="term" value="F:calcium ion binding"/>
    <property type="evidence" value="ECO:0007669"/>
    <property type="project" value="InterPro"/>
</dbReference>
<feature type="domain" description="MAM" evidence="16">
    <location>
        <begin position="419"/>
        <end position="566"/>
    </location>
</feature>
<evidence type="ECO:0000256" key="1">
    <source>
        <dbReference type="ARBA" id="ARBA00004498"/>
    </source>
</evidence>
<reference evidence="18" key="3">
    <citation type="journal article" date="2014" name="Nature">
        <title>Elephant shark genome provides unique insights into gnathostome evolution.</title>
        <authorList>
            <consortium name="International Elephant Shark Genome Sequencing Consortium"/>
            <person name="Venkatesh B."/>
            <person name="Lee A.P."/>
            <person name="Ravi V."/>
            <person name="Maurya A.K."/>
            <person name="Lian M.M."/>
            <person name="Swann J.B."/>
            <person name="Ohta Y."/>
            <person name="Flajnik M.F."/>
            <person name="Sutoh Y."/>
            <person name="Kasahara M."/>
            <person name="Hoon S."/>
            <person name="Gangu V."/>
            <person name="Roy S.W."/>
            <person name="Irimia M."/>
            <person name="Korzh V."/>
            <person name="Kondrychyn I."/>
            <person name="Lim Z.W."/>
            <person name="Tay B.H."/>
            <person name="Tohari S."/>
            <person name="Kong K.W."/>
            <person name="Ho S."/>
            <person name="Lorente-Galdos B."/>
            <person name="Quilez J."/>
            <person name="Marques-Bonet T."/>
            <person name="Raney B.J."/>
            <person name="Ingham P.W."/>
            <person name="Tay A."/>
            <person name="Hillier L.W."/>
            <person name="Minx P."/>
            <person name="Boehm T."/>
            <person name="Wilson R.K."/>
            <person name="Brenner S."/>
            <person name="Warren W.C."/>
        </authorList>
    </citation>
    <scope>NUCLEOTIDE SEQUENCE [LARGE SCALE GENOMIC DNA]</scope>
</reference>
<keyword evidence="3" id="KW-0217">Developmental protein</keyword>
<dbReference type="InterPro" id="IPR009030">
    <property type="entry name" value="Growth_fac_rcpt_cys_sf"/>
</dbReference>
<feature type="chain" id="PRO_5021485195" evidence="14">
    <location>
        <begin position="30"/>
        <end position="566"/>
    </location>
</feature>
<feature type="domain" description="EGF-like" evidence="15">
    <location>
        <begin position="182"/>
        <end position="220"/>
    </location>
</feature>
<keyword evidence="9" id="KW-0221">Differentiation</keyword>
<keyword evidence="5" id="KW-0272">Extracellular matrix</keyword>
<dbReference type="PROSITE" id="PS01187">
    <property type="entry name" value="EGF_CA"/>
    <property type="match status" value="1"/>
</dbReference>
<comment type="similarity">
    <text evidence="2">Belongs to the nephronectin family.</text>
</comment>
<dbReference type="Gene3D" id="2.60.120.200">
    <property type="match status" value="1"/>
</dbReference>
<dbReference type="SUPFAM" id="SSF57184">
    <property type="entry name" value="Growth factor receptor domain"/>
    <property type="match status" value="2"/>
</dbReference>
<keyword evidence="8" id="KW-0677">Repeat</keyword>
<evidence type="ECO:0000256" key="5">
    <source>
        <dbReference type="ARBA" id="ARBA00022530"/>
    </source>
</evidence>
<dbReference type="PROSITE" id="PS01186">
    <property type="entry name" value="EGF_2"/>
    <property type="match status" value="2"/>
</dbReference>
<protein>
    <submittedName>
        <fullName evidence="17">EGF-like-domain, multiple 6</fullName>
    </submittedName>
</protein>
<dbReference type="InterPro" id="IPR018097">
    <property type="entry name" value="EGF_Ca-bd_CS"/>
</dbReference>
<comment type="caution">
    <text evidence="13">Lacks conserved residue(s) required for the propagation of feature annotation.</text>
</comment>
<dbReference type="Proteomes" id="UP000314986">
    <property type="component" value="Unassembled WGS sequence"/>
</dbReference>
<organism evidence="17 18">
    <name type="scientific">Callorhinchus milii</name>
    <name type="common">Ghost shark</name>
    <dbReference type="NCBI Taxonomy" id="7868"/>
    <lineage>
        <taxon>Eukaryota</taxon>
        <taxon>Metazoa</taxon>
        <taxon>Chordata</taxon>
        <taxon>Craniata</taxon>
        <taxon>Vertebrata</taxon>
        <taxon>Chondrichthyes</taxon>
        <taxon>Holocephali</taxon>
        <taxon>Chimaeriformes</taxon>
        <taxon>Callorhinchidae</taxon>
        <taxon>Callorhinchus</taxon>
    </lineage>
</organism>
<dbReference type="Ensembl" id="ENSCMIT00000022262.1">
    <property type="protein sequence ID" value="ENSCMIP00000021876.1"/>
    <property type="gene ID" value="ENSCMIG00000009926.1"/>
</dbReference>
<dbReference type="PROSITE" id="PS50060">
    <property type="entry name" value="MAM_2"/>
    <property type="match status" value="1"/>
</dbReference>
<dbReference type="OrthoDB" id="10060424at2759"/>
<dbReference type="PROSITE" id="PS00010">
    <property type="entry name" value="ASX_HYDROXYL"/>
    <property type="match status" value="3"/>
</dbReference>
<reference evidence="17" key="5">
    <citation type="submission" date="2025-09" db="UniProtKB">
        <authorList>
            <consortium name="Ensembl"/>
        </authorList>
    </citation>
    <scope>IDENTIFICATION</scope>
</reference>
<keyword evidence="11" id="KW-0130">Cell adhesion</keyword>
<proteinExistence type="inferred from homology"/>
<dbReference type="InterPro" id="IPR052235">
    <property type="entry name" value="Nephronectin_domain"/>
</dbReference>
<dbReference type="CDD" id="cd00054">
    <property type="entry name" value="EGF_CA"/>
    <property type="match status" value="2"/>
</dbReference>
<dbReference type="PROSITE" id="PS00022">
    <property type="entry name" value="EGF_1"/>
    <property type="match status" value="1"/>
</dbReference>
<dbReference type="GO" id="GO:0007155">
    <property type="term" value="P:cell adhesion"/>
    <property type="evidence" value="ECO:0007669"/>
    <property type="project" value="UniProtKB-KW"/>
</dbReference>
<evidence type="ECO:0000256" key="12">
    <source>
        <dbReference type="ARBA" id="ARBA00023157"/>
    </source>
</evidence>
<keyword evidence="12" id="KW-1015">Disulfide bond</keyword>
<dbReference type="GO" id="GO:0016020">
    <property type="term" value="C:membrane"/>
    <property type="evidence" value="ECO:0007669"/>
    <property type="project" value="InterPro"/>
</dbReference>
<dbReference type="InParanoid" id="A0A4W3HZP0"/>
<dbReference type="GO" id="GO:0030154">
    <property type="term" value="P:cell differentiation"/>
    <property type="evidence" value="ECO:0007669"/>
    <property type="project" value="UniProtKB-KW"/>
</dbReference>
<evidence type="ECO:0000259" key="16">
    <source>
        <dbReference type="PROSITE" id="PS50060"/>
    </source>
</evidence>
<dbReference type="Gene3D" id="2.10.25.10">
    <property type="entry name" value="Laminin"/>
    <property type="match status" value="5"/>
</dbReference>
<evidence type="ECO:0000256" key="14">
    <source>
        <dbReference type="SAM" id="SignalP"/>
    </source>
</evidence>
<evidence type="ECO:0000256" key="3">
    <source>
        <dbReference type="ARBA" id="ARBA00022473"/>
    </source>
</evidence>
<keyword evidence="18" id="KW-1185">Reference proteome</keyword>
<dbReference type="KEGG" id="cmk:103177466"/>
<dbReference type="SMART" id="SM00181">
    <property type="entry name" value="EGF"/>
    <property type="match status" value="5"/>
</dbReference>
<dbReference type="GeneTree" id="ENSGT00930000150973"/>
<dbReference type="InterPro" id="IPR013320">
    <property type="entry name" value="ConA-like_dom_sf"/>
</dbReference>
<dbReference type="Pfam" id="PF12947">
    <property type="entry name" value="EGF_3"/>
    <property type="match status" value="1"/>
</dbReference>
<dbReference type="SMART" id="SM00179">
    <property type="entry name" value="EGF_CA"/>
    <property type="match status" value="3"/>
</dbReference>
<dbReference type="STRING" id="7868.ENSCMIP00000021876"/>
<dbReference type="InterPro" id="IPR024731">
    <property type="entry name" value="NELL2-like_EGF"/>
</dbReference>
<dbReference type="InterPro" id="IPR000998">
    <property type="entry name" value="MAM_dom"/>
</dbReference>
<evidence type="ECO:0000256" key="11">
    <source>
        <dbReference type="ARBA" id="ARBA00022889"/>
    </source>
</evidence>
<evidence type="ECO:0000256" key="10">
    <source>
        <dbReference type="ARBA" id="ARBA00022837"/>
    </source>
</evidence>
<keyword evidence="7 14" id="KW-0732">Signal</keyword>
<accession>A0A4W3HZP0</accession>
<dbReference type="CTD" id="25975"/>
<dbReference type="Pfam" id="PF00629">
    <property type="entry name" value="MAM"/>
    <property type="match status" value="1"/>
</dbReference>
<gene>
    <name evidence="17" type="primary">egfl6</name>
</gene>
<keyword evidence="4" id="KW-0964">Secreted</keyword>
<dbReference type="InterPro" id="IPR049883">
    <property type="entry name" value="NOTCH1_EGF-like"/>
</dbReference>
<dbReference type="OMA" id="NGRACID"/>
<reference evidence="18" key="2">
    <citation type="journal article" date="2007" name="PLoS Biol.">
        <title>Survey sequencing and comparative analysis of the elephant shark (Callorhinchus milii) genome.</title>
        <authorList>
            <person name="Venkatesh B."/>
            <person name="Kirkness E.F."/>
            <person name="Loh Y.H."/>
            <person name="Halpern A.L."/>
            <person name="Lee A.P."/>
            <person name="Johnson J."/>
            <person name="Dandona N."/>
            <person name="Viswanathan L.D."/>
            <person name="Tay A."/>
            <person name="Venter J.C."/>
            <person name="Strausberg R.L."/>
            <person name="Brenner S."/>
        </authorList>
    </citation>
    <scope>NUCLEOTIDE SEQUENCE [LARGE SCALE GENOMIC DNA]</scope>
</reference>
<reference evidence="17" key="4">
    <citation type="submission" date="2025-08" db="UniProtKB">
        <authorList>
            <consortium name="Ensembl"/>
        </authorList>
    </citation>
    <scope>IDENTIFICATION</scope>
</reference>
<dbReference type="InterPro" id="IPR001881">
    <property type="entry name" value="EGF-like_Ca-bd_dom"/>
</dbReference>
<evidence type="ECO:0000256" key="7">
    <source>
        <dbReference type="ARBA" id="ARBA00022729"/>
    </source>
</evidence>